<accession>A0A2V1D760</accession>
<dbReference type="PANTHER" id="PTHR21974:SF2">
    <property type="entry name" value="RE15880P"/>
    <property type="match status" value="1"/>
</dbReference>
<reference evidence="2 3" key="1">
    <citation type="journal article" date="2018" name="Sci. Rep.">
        <title>Comparative genomics provides insights into the lifestyle and reveals functional heterogeneity of dark septate endophytic fungi.</title>
        <authorList>
            <person name="Knapp D.G."/>
            <person name="Nemeth J.B."/>
            <person name="Barry K."/>
            <person name="Hainaut M."/>
            <person name="Henrissat B."/>
            <person name="Johnson J."/>
            <person name="Kuo A."/>
            <person name="Lim J.H.P."/>
            <person name="Lipzen A."/>
            <person name="Nolan M."/>
            <person name="Ohm R.A."/>
            <person name="Tamas L."/>
            <person name="Grigoriev I.V."/>
            <person name="Spatafora J.W."/>
            <person name="Nagy L.G."/>
            <person name="Kovacs G.M."/>
        </authorList>
    </citation>
    <scope>NUCLEOTIDE SEQUENCE [LARGE SCALE GENOMIC DNA]</scope>
    <source>
        <strain evidence="2 3">DSE2036</strain>
    </source>
</reference>
<dbReference type="STRING" id="97972.A0A2V1D760"/>
<dbReference type="Proteomes" id="UP000244855">
    <property type="component" value="Unassembled WGS sequence"/>
</dbReference>
<evidence type="ECO:0000313" key="2">
    <source>
        <dbReference type="EMBL" id="PVH93930.1"/>
    </source>
</evidence>
<sequence>MASIQDRIQEASSRNATLLSKLHETDSSPSQLYQQIQYINELETQIHHTSTHCLELKKKTNIELQEHKKYSESTFRRFAHKASGRKERFAEKAAKEERDYFEAIQEQKSAEDKLSYLYHLKTEAETAKHQYEVDSQKHEQYQADLDALYNSIFSGHTPGFPEEDEREQESAAANQHIQELHRVLEHERHILFLLRQTSGKLSETRGHLESAHDLSNMDMFGGGSTASMMKRNYLEKAESSLAQVRMLQDSIKQFNPSLADLGTTSIASGSIWTDVVFDNIFTDMDMHQRIKDSEAQVDRAGVKCGLLVKRQEAREKEVLETIRNANERLKESRFRLQEAREEAFRRVLGGEDIPRDDGRTDVRVGSNLMGGNAIVRESPPAYSVQYSEYERS</sequence>
<organism evidence="2 3">
    <name type="scientific">Periconia macrospinosa</name>
    <dbReference type="NCBI Taxonomy" id="97972"/>
    <lineage>
        <taxon>Eukaryota</taxon>
        <taxon>Fungi</taxon>
        <taxon>Dikarya</taxon>
        <taxon>Ascomycota</taxon>
        <taxon>Pezizomycotina</taxon>
        <taxon>Dothideomycetes</taxon>
        <taxon>Pleosporomycetidae</taxon>
        <taxon>Pleosporales</taxon>
        <taxon>Massarineae</taxon>
        <taxon>Periconiaceae</taxon>
        <taxon>Periconia</taxon>
    </lineage>
</organism>
<dbReference type="OrthoDB" id="2562743at2759"/>
<dbReference type="PANTHER" id="PTHR21974">
    <property type="entry name" value="RE15880P"/>
    <property type="match status" value="1"/>
</dbReference>
<dbReference type="AlphaFoldDB" id="A0A2V1D760"/>
<gene>
    <name evidence="2" type="ORF">DM02DRAFT_732817</name>
</gene>
<keyword evidence="3" id="KW-1185">Reference proteome</keyword>
<keyword evidence="1" id="KW-0175">Coiled coil</keyword>
<dbReference type="EMBL" id="KZ805559">
    <property type="protein sequence ID" value="PVH93930.1"/>
    <property type="molecule type" value="Genomic_DNA"/>
</dbReference>
<proteinExistence type="predicted"/>
<evidence type="ECO:0000313" key="3">
    <source>
        <dbReference type="Proteomes" id="UP000244855"/>
    </source>
</evidence>
<name>A0A2V1D760_9PLEO</name>
<protein>
    <submittedName>
        <fullName evidence="2">Uncharacterized protein</fullName>
    </submittedName>
</protein>
<evidence type="ECO:0000256" key="1">
    <source>
        <dbReference type="SAM" id="Coils"/>
    </source>
</evidence>
<feature type="coiled-coil region" evidence="1">
    <location>
        <begin position="308"/>
        <end position="346"/>
    </location>
</feature>